<dbReference type="NCBIfam" id="TIGR00044">
    <property type="entry name" value="YggS family pyridoxal phosphate-dependent enzyme"/>
    <property type="match status" value="1"/>
</dbReference>
<evidence type="ECO:0000256" key="4">
    <source>
        <dbReference type="RuleBase" id="RU004514"/>
    </source>
</evidence>
<dbReference type="GO" id="GO:0030170">
    <property type="term" value="F:pyridoxal phosphate binding"/>
    <property type="evidence" value="ECO:0007669"/>
    <property type="project" value="UniProtKB-UniRule"/>
</dbReference>
<dbReference type="EMBL" id="LIBO01000036">
    <property type="protein sequence ID" value="KRO62769.1"/>
    <property type="molecule type" value="Genomic_DNA"/>
</dbReference>
<comment type="cofactor">
    <cofactor evidence="3">
        <name>pyridoxal 5'-phosphate</name>
        <dbReference type="ChEBI" id="CHEBI:597326"/>
    </cofactor>
</comment>
<keyword evidence="1 2" id="KW-0663">Pyridoxal phosphate</keyword>
<dbReference type="InterPro" id="IPR001608">
    <property type="entry name" value="Ala_racemase_N"/>
</dbReference>
<evidence type="ECO:0000256" key="3">
    <source>
        <dbReference type="PIRSR" id="PIRSR004848-1"/>
    </source>
</evidence>
<feature type="modified residue" description="N6-(pyridoxal phosphate)lysine" evidence="2 3">
    <location>
        <position position="37"/>
    </location>
</feature>
<dbReference type="InterPro" id="IPR011078">
    <property type="entry name" value="PyrdxlP_homeostasis"/>
</dbReference>
<evidence type="ECO:0000313" key="6">
    <source>
        <dbReference type="EMBL" id="KRO62769.1"/>
    </source>
</evidence>
<organism evidence="6 7">
    <name type="scientific">Verrucomicrobia subdivision 6 bacterium BACL9 MAG-120507-bin52</name>
    <dbReference type="NCBI Taxonomy" id="1655590"/>
    <lineage>
        <taxon>Bacteria</taxon>
        <taxon>Pseudomonadati</taxon>
        <taxon>Verrucomicrobiota</taxon>
        <taxon>Verrucomicrobiia</taxon>
        <taxon>Verrucomicrobiales</taxon>
        <taxon>Verrucomicrobia subdivision 6</taxon>
    </lineage>
</organism>
<dbReference type="PANTHER" id="PTHR10146:SF14">
    <property type="entry name" value="PYRIDOXAL PHOSPHATE HOMEOSTASIS PROTEIN"/>
    <property type="match status" value="1"/>
</dbReference>
<dbReference type="PANTHER" id="PTHR10146">
    <property type="entry name" value="PROLINE SYNTHETASE CO-TRANSCRIBED BACTERIAL HOMOLOG PROTEIN"/>
    <property type="match status" value="1"/>
</dbReference>
<dbReference type="InterPro" id="IPR029066">
    <property type="entry name" value="PLP-binding_barrel"/>
</dbReference>
<proteinExistence type="inferred from homology"/>
<dbReference type="SUPFAM" id="SSF51419">
    <property type="entry name" value="PLP-binding barrel"/>
    <property type="match status" value="1"/>
</dbReference>
<dbReference type="AlphaFoldDB" id="A0A0R2RK59"/>
<comment type="function">
    <text evidence="2">Pyridoxal 5'-phosphate (PLP)-binding protein, which is involved in PLP homeostasis.</text>
</comment>
<evidence type="ECO:0000259" key="5">
    <source>
        <dbReference type="Pfam" id="PF01168"/>
    </source>
</evidence>
<evidence type="ECO:0000313" key="7">
    <source>
        <dbReference type="Proteomes" id="UP000051269"/>
    </source>
</evidence>
<dbReference type="CDD" id="cd00635">
    <property type="entry name" value="PLPDE_III_YBL036c_like"/>
    <property type="match status" value="1"/>
</dbReference>
<feature type="domain" description="Alanine racemase N-terminal" evidence="5">
    <location>
        <begin position="29"/>
        <end position="226"/>
    </location>
</feature>
<evidence type="ECO:0000256" key="1">
    <source>
        <dbReference type="ARBA" id="ARBA00022898"/>
    </source>
</evidence>
<evidence type="ECO:0000256" key="2">
    <source>
        <dbReference type="HAMAP-Rule" id="MF_02087"/>
    </source>
</evidence>
<sequence>MSALLEDNYHSIQKQILLSAEKAGRKSDAVRLVAVSKKMDSEKIRVIWRLGHRLFGENRVQEARVKIPEMPVGGEWHFIGGLQTNKAKDAVECFDVIESVDRVDLAQELEKRLAAAGKKMRVMLEINVGGEAAKHGCPPEKAVELFQGVRACSRLEVIGLMAIPPFREDPEQARPFFVALRQIRDRLQDSEGVALPELSMGMSHDFSVAIQEGATLVRIGTALFGPRSP</sequence>
<dbReference type="PIRSF" id="PIRSF004848">
    <property type="entry name" value="YBL036c_PLPDEIII"/>
    <property type="match status" value="1"/>
</dbReference>
<dbReference type="HAMAP" id="MF_02087">
    <property type="entry name" value="PLP_homeostasis"/>
    <property type="match status" value="1"/>
</dbReference>
<dbReference type="Pfam" id="PF01168">
    <property type="entry name" value="Ala_racemase_N"/>
    <property type="match status" value="1"/>
</dbReference>
<gene>
    <name evidence="6" type="ORF">ABR82_08430</name>
</gene>
<protein>
    <recommendedName>
        <fullName evidence="2">Pyridoxal phosphate homeostasis protein</fullName>
        <shortName evidence="2">PLP homeostasis protein</shortName>
    </recommendedName>
</protein>
<accession>A0A0R2RK59</accession>
<comment type="similarity">
    <text evidence="2 4">Belongs to the pyridoxal phosphate-binding protein YggS/PROSC family.</text>
</comment>
<name>A0A0R2RK59_9BACT</name>
<dbReference type="Proteomes" id="UP000051269">
    <property type="component" value="Unassembled WGS sequence"/>
</dbReference>
<dbReference type="Gene3D" id="3.20.20.10">
    <property type="entry name" value="Alanine racemase"/>
    <property type="match status" value="1"/>
</dbReference>
<dbReference type="FunFam" id="3.20.20.10:FF:000018">
    <property type="entry name" value="Pyridoxal phosphate homeostasis protein"/>
    <property type="match status" value="1"/>
</dbReference>
<reference evidence="6 7" key="1">
    <citation type="submission" date="2015-10" db="EMBL/GenBank/DDBJ databases">
        <title>Metagenome-Assembled Genomes uncover a global brackish microbiome.</title>
        <authorList>
            <person name="Hugerth L.W."/>
            <person name="Larsson J."/>
            <person name="Alneberg J."/>
            <person name="Lindh M.V."/>
            <person name="Legrand C."/>
            <person name="Pinhassi J."/>
            <person name="Andersson A.F."/>
        </authorList>
    </citation>
    <scope>NUCLEOTIDE SEQUENCE [LARGE SCALE GENOMIC DNA]</scope>
    <source>
        <strain evidence="6">BACL18 MAG-120507-bin52</strain>
    </source>
</reference>
<comment type="caution">
    <text evidence="6">The sequence shown here is derived from an EMBL/GenBank/DDBJ whole genome shotgun (WGS) entry which is preliminary data.</text>
</comment>